<evidence type="ECO:0000313" key="1">
    <source>
        <dbReference type="EMBL" id="BDX08660.1"/>
    </source>
</evidence>
<dbReference type="EMBL" id="AP027272">
    <property type="protein sequence ID" value="BDX08660.1"/>
    <property type="molecule type" value="Genomic_DNA"/>
</dbReference>
<sequence>MTTPDTTRQPKRQELTQELLKHYQCQPKLSKMKEAQPRLEAQFQFPKAVWEKLRAKN</sequence>
<name>A0AA48KWK5_9ALTE</name>
<dbReference type="KEGG" id="pmaw:MACH26_41810"/>
<protein>
    <submittedName>
        <fullName evidence="1">Uncharacterized protein</fullName>
    </submittedName>
</protein>
<dbReference type="Proteomes" id="UP001333710">
    <property type="component" value="Chromosome"/>
</dbReference>
<gene>
    <name evidence="1" type="ORF">MACH26_41810</name>
</gene>
<keyword evidence="2" id="KW-1185">Reference proteome</keyword>
<evidence type="ECO:0000313" key="2">
    <source>
        <dbReference type="Proteomes" id="UP001333710"/>
    </source>
</evidence>
<accession>A0AA48KWK5</accession>
<dbReference type="AlphaFoldDB" id="A0AA48KWK5"/>
<organism evidence="1 2">
    <name type="scientific">Planctobacterium marinum</name>
    <dbReference type="NCBI Taxonomy" id="1631968"/>
    <lineage>
        <taxon>Bacteria</taxon>
        <taxon>Pseudomonadati</taxon>
        <taxon>Pseudomonadota</taxon>
        <taxon>Gammaproteobacteria</taxon>
        <taxon>Alteromonadales</taxon>
        <taxon>Alteromonadaceae</taxon>
        <taxon>Planctobacterium</taxon>
    </lineage>
</organism>
<reference evidence="1" key="1">
    <citation type="submission" date="2023-01" db="EMBL/GenBank/DDBJ databases">
        <title>Complete genome sequence of Planctobacterium marinum strain Dej080120_11.</title>
        <authorList>
            <person name="Ueki S."/>
            <person name="Maruyama F."/>
        </authorList>
    </citation>
    <scope>NUCLEOTIDE SEQUENCE</scope>
    <source>
        <strain evidence="1">Dej080120_11</strain>
    </source>
</reference>
<proteinExistence type="predicted"/>
<dbReference type="RefSeq" id="WP_338294724.1">
    <property type="nucleotide sequence ID" value="NZ_AP027272.1"/>
</dbReference>